<feature type="transmembrane region" description="Helical" evidence="2">
    <location>
        <begin position="48"/>
        <end position="69"/>
    </location>
</feature>
<sequence length="225" mass="23857">MARVKVLLWCGLVGGPLFLAVFLLNDRFKADYDPVRDYVSEASIGPGGWVQIANFLVTGALVVAFSLAARRVVSRWTGILLTLFGAGLMLAGVFVTDPAPYGHRTPHGIAHDLISLVVFTSLPAAAFTAARWRPTRLWRAYCYAVGISIPILLAVFTASSTAGGVFQRLTIAVAMTWCAALALRALKTLSPVRPDDAPEAGSQPSAPPLTQTRPGATKGRSAPLA</sequence>
<feature type="transmembrane region" description="Helical" evidence="2">
    <location>
        <begin position="140"/>
        <end position="159"/>
    </location>
</feature>
<reference evidence="3 4" key="1">
    <citation type="submission" date="2024-10" db="EMBL/GenBank/DDBJ databases">
        <title>The Natural Products Discovery Center: Release of the First 8490 Sequenced Strains for Exploring Actinobacteria Biosynthetic Diversity.</title>
        <authorList>
            <person name="Kalkreuter E."/>
            <person name="Kautsar S.A."/>
            <person name="Yang D."/>
            <person name="Bader C.D."/>
            <person name="Teijaro C.N."/>
            <person name="Fluegel L."/>
            <person name="Davis C.M."/>
            <person name="Simpson J.R."/>
            <person name="Lauterbach L."/>
            <person name="Steele A.D."/>
            <person name="Gui C."/>
            <person name="Meng S."/>
            <person name="Li G."/>
            <person name="Viehrig K."/>
            <person name="Ye F."/>
            <person name="Su P."/>
            <person name="Kiefer A.F."/>
            <person name="Nichols A."/>
            <person name="Cepeda A.J."/>
            <person name="Yan W."/>
            <person name="Fan B."/>
            <person name="Jiang Y."/>
            <person name="Adhikari A."/>
            <person name="Zheng C.-J."/>
            <person name="Schuster L."/>
            <person name="Cowan T.M."/>
            <person name="Smanski M.J."/>
            <person name="Chevrette M.G."/>
            <person name="De Carvalho L.P.S."/>
            <person name="Shen B."/>
        </authorList>
    </citation>
    <scope>NUCLEOTIDE SEQUENCE [LARGE SCALE GENOMIC DNA]</scope>
    <source>
        <strain evidence="3 4">NPDC000087</strain>
    </source>
</reference>
<keyword evidence="4" id="KW-1185">Reference proteome</keyword>
<accession>A0ABW6WQD9</accession>
<feature type="transmembrane region" description="Helical" evidence="2">
    <location>
        <begin position="108"/>
        <end position="128"/>
    </location>
</feature>
<gene>
    <name evidence="3" type="ORF">ACFY35_33785</name>
</gene>
<feature type="transmembrane region" description="Helical" evidence="2">
    <location>
        <begin position="76"/>
        <end position="96"/>
    </location>
</feature>
<feature type="region of interest" description="Disordered" evidence="1">
    <location>
        <begin position="193"/>
        <end position="225"/>
    </location>
</feature>
<name>A0ABW6WQD9_9ACTN</name>
<keyword evidence="2" id="KW-1133">Transmembrane helix</keyword>
<protein>
    <submittedName>
        <fullName evidence="3">DUF998 domain-containing protein</fullName>
    </submittedName>
</protein>
<dbReference type="RefSeq" id="WP_020514757.1">
    <property type="nucleotide sequence ID" value="NZ_JBIAZU010000006.1"/>
</dbReference>
<feature type="compositionally biased region" description="Polar residues" evidence="1">
    <location>
        <begin position="202"/>
        <end position="214"/>
    </location>
</feature>
<feature type="transmembrane region" description="Helical" evidence="2">
    <location>
        <begin position="165"/>
        <end position="183"/>
    </location>
</feature>
<keyword evidence="2" id="KW-0472">Membrane</keyword>
<dbReference type="EMBL" id="JBIAZU010000006">
    <property type="protein sequence ID" value="MFF5294436.1"/>
    <property type="molecule type" value="Genomic_DNA"/>
</dbReference>
<dbReference type="Pfam" id="PF06197">
    <property type="entry name" value="DUF998"/>
    <property type="match status" value="1"/>
</dbReference>
<keyword evidence="2" id="KW-0812">Transmembrane</keyword>
<evidence type="ECO:0000313" key="3">
    <source>
        <dbReference type="EMBL" id="MFF5294436.1"/>
    </source>
</evidence>
<feature type="transmembrane region" description="Helical" evidence="2">
    <location>
        <begin position="7"/>
        <end position="28"/>
    </location>
</feature>
<dbReference type="InterPro" id="IPR009339">
    <property type="entry name" value="DUF998"/>
</dbReference>
<proteinExistence type="predicted"/>
<comment type="caution">
    <text evidence="3">The sequence shown here is derived from an EMBL/GenBank/DDBJ whole genome shotgun (WGS) entry which is preliminary data.</text>
</comment>
<evidence type="ECO:0000313" key="4">
    <source>
        <dbReference type="Proteomes" id="UP001602245"/>
    </source>
</evidence>
<evidence type="ECO:0000256" key="2">
    <source>
        <dbReference type="SAM" id="Phobius"/>
    </source>
</evidence>
<evidence type="ECO:0000256" key="1">
    <source>
        <dbReference type="SAM" id="MobiDB-lite"/>
    </source>
</evidence>
<dbReference type="Proteomes" id="UP001602245">
    <property type="component" value="Unassembled WGS sequence"/>
</dbReference>
<organism evidence="3 4">
    <name type="scientific">Paractinoplanes globisporus</name>
    <dbReference type="NCBI Taxonomy" id="113565"/>
    <lineage>
        <taxon>Bacteria</taxon>
        <taxon>Bacillati</taxon>
        <taxon>Actinomycetota</taxon>
        <taxon>Actinomycetes</taxon>
        <taxon>Micromonosporales</taxon>
        <taxon>Micromonosporaceae</taxon>
        <taxon>Paractinoplanes</taxon>
    </lineage>
</organism>